<proteinExistence type="predicted"/>
<dbReference type="Proteomes" id="UP000075884">
    <property type="component" value="Unassembled WGS sequence"/>
</dbReference>
<dbReference type="VEuPathDB" id="VectorBase:ADIR014459"/>
<evidence type="ECO:0000313" key="2">
    <source>
        <dbReference type="Proteomes" id="UP000075884"/>
    </source>
</evidence>
<evidence type="ECO:0000313" key="1">
    <source>
        <dbReference type="EnsemblMetazoa" id="ADIR014459-PA"/>
    </source>
</evidence>
<sequence>MGVFYPKLLMHHLKGWIRTGASCVVKAMAVSNALRNMSRKDTGKCVKMFCSQRCDSVVE</sequence>
<keyword evidence="2" id="KW-1185">Reference proteome</keyword>
<dbReference type="AlphaFoldDB" id="A0A182NX68"/>
<reference evidence="2" key="1">
    <citation type="submission" date="2013-03" db="EMBL/GenBank/DDBJ databases">
        <title>The Genome Sequence of Anopheles dirus WRAIR2.</title>
        <authorList>
            <consortium name="The Broad Institute Genomics Platform"/>
            <person name="Neafsey D.E."/>
            <person name="Walton C."/>
            <person name="Walker B."/>
            <person name="Young S.K."/>
            <person name="Zeng Q."/>
            <person name="Gargeya S."/>
            <person name="Fitzgerald M."/>
            <person name="Haas B."/>
            <person name="Abouelleil A."/>
            <person name="Allen A.W."/>
            <person name="Alvarado L."/>
            <person name="Arachchi H.M."/>
            <person name="Berlin A.M."/>
            <person name="Chapman S.B."/>
            <person name="Gainer-Dewar J."/>
            <person name="Goldberg J."/>
            <person name="Griggs A."/>
            <person name="Gujja S."/>
            <person name="Hansen M."/>
            <person name="Howarth C."/>
            <person name="Imamovic A."/>
            <person name="Ireland A."/>
            <person name="Larimer J."/>
            <person name="McCowan C."/>
            <person name="Murphy C."/>
            <person name="Pearson M."/>
            <person name="Poon T.W."/>
            <person name="Priest M."/>
            <person name="Roberts A."/>
            <person name="Saif S."/>
            <person name="Shea T."/>
            <person name="Sisk P."/>
            <person name="Sykes S."/>
            <person name="Wortman J."/>
            <person name="Nusbaum C."/>
            <person name="Birren B."/>
        </authorList>
    </citation>
    <scope>NUCLEOTIDE SEQUENCE [LARGE SCALE GENOMIC DNA]</scope>
    <source>
        <strain evidence="2">WRAIR2</strain>
    </source>
</reference>
<protein>
    <submittedName>
        <fullName evidence="1">Uncharacterized protein</fullName>
    </submittedName>
</protein>
<organism evidence="1 2">
    <name type="scientific">Anopheles dirus</name>
    <dbReference type="NCBI Taxonomy" id="7168"/>
    <lineage>
        <taxon>Eukaryota</taxon>
        <taxon>Metazoa</taxon>
        <taxon>Ecdysozoa</taxon>
        <taxon>Arthropoda</taxon>
        <taxon>Hexapoda</taxon>
        <taxon>Insecta</taxon>
        <taxon>Pterygota</taxon>
        <taxon>Neoptera</taxon>
        <taxon>Endopterygota</taxon>
        <taxon>Diptera</taxon>
        <taxon>Nematocera</taxon>
        <taxon>Culicoidea</taxon>
        <taxon>Culicidae</taxon>
        <taxon>Anophelinae</taxon>
        <taxon>Anopheles</taxon>
    </lineage>
</organism>
<reference evidence="1" key="2">
    <citation type="submission" date="2020-05" db="UniProtKB">
        <authorList>
            <consortium name="EnsemblMetazoa"/>
        </authorList>
    </citation>
    <scope>IDENTIFICATION</scope>
    <source>
        <strain evidence="1">WRAIR2</strain>
    </source>
</reference>
<name>A0A182NX68_9DIPT</name>
<dbReference type="EnsemblMetazoa" id="ADIR014459-RA">
    <property type="protein sequence ID" value="ADIR014459-PA"/>
    <property type="gene ID" value="ADIR014459"/>
</dbReference>
<accession>A0A182NX68</accession>